<dbReference type="AlphaFoldDB" id="A0A1Y5PSJ0"/>
<proteinExistence type="predicted"/>
<name>A0A1Y5PSJ0_9MYCO</name>
<reference evidence="1" key="1">
    <citation type="submission" date="2016-03" db="EMBL/GenBank/DDBJ databases">
        <authorList>
            <person name="Ploux O."/>
        </authorList>
    </citation>
    <scope>NUCLEOTIDE SEQUENCE</scope>
    <source>
        <strain evidence="1">UC10</strain>
    </source>
</reference>
<evidence type="ECO:0000313" key="1">
    <source>
        <dbReference type="EMBL" id="SBS79131.1"/>
    </source>
</evidence>
<accession>A0A1Y5PSJ0</accession>
<dbReference type="EMBL" id="FLQS01000067">
    <property type="protein sequence ID" value="SBS79131.1"/>
    <property type="molecule type" value="Genomic_DNA"/>
</dbReference>
<gene>
    <name evidence="1" type="ORF">MHPYR_70052</name>
</gene>
<sequence>MLPTVAAIAMLHLQMPVGSAAPEPFFIRGRRRALPVAGRRRGGGLLWLTHRPMIRPVVSQALMAGGKNSL</sequence>
<protein>
    <submittedName>
        <fullName evidence="1">Uncharacterized protein</fullName>
    </submittedName>
</protein>
<organism evidence="1">
    <name type="scientific">uncultured Mycobacterium sp</name>
    <dbReference type="NCBI Taxonomy" id="171292"/>
    <lineage>
        <taxon>Bacteria</taxon>
        <taxon>Bacillati</taxon>
        <taxon>Actinomycetota</taxon>
        <taxon>Actinomycetes</taxon>
        <taxon>Mycobacteriales</taxon>
        <taxon>Mycobacteriaceae</taxon>
        <taxon>Mycobacterium</taxon>
        <taxon>environmental samples</taxon>
    </lineage>
</organism>